<name>A0A0P1ABB0_PLAHL</name>
<organism evidence="1 2">
    <name type="scientific">Plasmopara halstedii</name>
    <name type="common">Downy mildew of sunflower</name>
    <dbReference type="NCBI Taxonomy" id="4781"/>
    <lineage>
        <taxon>Eukaryota</taxon>
        <taxon>Sar</taxon>
        <taxon>Stramenopiles</taxon>
        <taxon>Oomycota</taxon>
        <taxon>Peronosporomycetes</taxon>
        <taxon>Peronosporales</taxon>
        <taxon>Peronosporaceae</taxon>
        <taxon>Plasmopara</taxon>
    </lineage>
</organism>
<keyword evidence="2" id="KW-1185">Reference proteome</keyword>
<reference evidence="2" key="1">
    <citation type="submission" date="2014-09" db="EMBL/GenBank/DDBJ databases">
        <authorList>
            <person name="Sharma Rahul"/>
            <person name="Thines Marco"/>
        </authorList>
    </citation>
    <scope>NUCLEOTIDE SEQUENCE [LARGE SCALE GENOMIC DNA]</scope>
</reference>
<accession>A0A0P1ABB0</accession>
<dbReference type="RefSeq" id="XP_024573953.1">
    <property type="nucleotide sequence ID" value="XM_024722925.1"/>
</dbReference>
<evidence type="ECO:0000313" key="1">
    <source>
        <dbReference type="EMBL" id="CEG37584.1"/>
    </source>
</evidence>
<dbReference type="GeneID" id="36400418"/>
<evidence type="ECO:0000313" key="2">
    <source>
        <dbReference type="Proteomes" id="UP000054928"/>
    </source>
</evidence>
<dbReference type="EMBL" id="CCYD01000288">
    <property type="protein sequence ID" value="CEG37584.1"/>
    <property type="molecule type" value="Genomic_DNA"/>
</dbReference>
<sequence length="153" mass="17519">MEVFVPFPNYFESGCLLYHLVFVACGEMSLQEGSTTFRLCFLIETVSLTFNPDPTYCPHQEPFSQIAHGRYQFCTNFALYVSSFLEWRHNTPPRETYSKSYLAKTNCDRQSESSFLLSGTKFLSTFDEVSHPVIMISISLLNSQQPGKALKQK</sequence>
<dbReference type="AlphaFoldDB" id="A0A0P1ABB0"/>
<dbReference type="Proteomes" id="UP000054928">
    <property type="component" value="Unassembled WGS sequence"/>
</dbReference>
<proteinExistence type="predicted"/>
<protein>
    <submittedName>
        <fullName evidence="1">Uncharacterized protein</fullName>
    </submittedName>
</protein>